<accession>A0ABZ0Z545</accession>
<reference evidence="1 2" key="1">
    <citation type="submission" date="2023-11" db="EMBL/GenBank/DDBJ databases">
        <authorList>
            <person name="Cook R."/>
            <person name="Crisci M."/>
            <person name="Pye H."/>
            <person name="Adriaenssens E."/>
            <person name="Santini J."/>
        </authorList>
    </citation>
    <scope>NUCLEOTIDE SEQUENCE [LARGE SCALE GENOMIC DNA]</scope>
    <source>
        <strain evidence="1">Lak_Megaphage_RVC_JS4_GC31</strain>
    </source>
</reference>
<sequence>MFRFDNKEIEDAIEFINEHQHVYYESLINCIKNNDIRELTEEEKEKVNNFYKEHKDCCRKKTGKMLFSSIGGGFEYILDWTPVGFCYTYKCNTCDESIDVTDYSILAKYYEEHKDEFGSNEYDILLTIKPFSFIICGTGLGPCITIIDNNTHDSKDITDSDSW</sequence>
<name>A0ABZ0Z545_9CAUD</name>
<keyword evidence="2" id="KW-1185">Reference proteome</keyword>
<evidence type="ECO:0000313" key="2">
    <source>
        <dbReference type="Proteomes" id="UP001349343"/>
    </source>
</evidence>
<dbReference type="EMBL" id="OR769222">
    <property type="protein sequence ID" value="WQJ53128.1"/>
    <property type="molecule type" value="Genomic_DNA"/>
</dbReference>
<evidence type="ECO:0000313" key="1">
    <source>
        <dbReference type="EMBL" id="WQJ53128.1"/>
    </source>
</evidence>
<dbReference type="Proteomes" id="UP001349343">
    <property type="component" value="Segment"/>
</dbReference>
<proteinExistence type="predicted"/>
<protein>
    <submittedName>
        <fullName evidence="1">Uncharacterized protein</fullName>
    </submittedName>
</protein>
<organism evidence="1 2">
    <name type="scientific">phage Lak_Megaphage_RVC_JS4_GC31</name>
    <dbReference type="NCBI Taxonomy" id="3109228"/>
    <lineage>
        <taxon>Viruses</taxon>
        <taxon>Duplodnaviria</taxon>
        <taxon>Heunggongvirae</taxon>
        <taxon>Uroviricota</taxon>
        <taxon>Caudoviricetes</taxon>
        <taxon>Caudoviricetes code 15 clade</taxon>
    </lineage>
</organism>